<dbReference type="RefSeq" id="WP_091396098.1">
    <property type="nucleotide sequence ID" value="NZ_BKAI01000006.1"/>
</dbReference>
<feature type="transmembrane region" description="Helical" evidence="1">
    <location>
        <begin position="92"/>
        <end position="114"/>
    </location>
</feature>
<name>A0A1G8YE04_9FLAO</name>
<proteinExistence type="predicted"/>
<keyword evidence="3" id="KW-1185">Reference proteome</keyword>
<evidence type="ECO:0000256" key="1">
    <source>
        <dbReference type="SAM" id="Phobius"/>
    </source>
</evidence>
<feature type="transmembrane region" description="Helical" evidence="1">
    <location>
        <begin position="61"/>
        <end position="80"/>
    </location>
</feature>
<reference evidence="2 3" key="1">
    <citation type="submission" date="2016-10" db="EMBL/GenBank/DDBJ databases">
        <authorList>
            <person name="de Groot N.N."/>
        </authorList>
    </citation>
    <scope>NUCLEOTIDE SEQUENCE [LARGE SCALE GENOMIC DNA]</scope>
    <source>
        <strain evidence="2 3">CGMCC 1.10076</strain>
    </source>
</reference>
<dbReference type="AlphaFoldDB" id="A0A1G8YE04"/>
<feature type="transmembrane region" description="Helical" evidence="1">
    <location>
        <begin position="195"/>
        <end position="215"/>
    </location>
</feature>
<dbReference type="OrthoDB" id="675847at2"/>
<feature type="transmembrane region" description="Helical" evidence="1">
    <location>
        <begin position="156"/>
        <end position="175"/>
    </location>
</feature>
<feature type="transmembrane region" description="Helical" evidence="1">
    <location>
        <begin position="33"/>
        <end position="55"/>
    </location>
</feature>
<evidence type="ECO:0000313" key="2">
    <source>
        <dbReference type="EMBL" id="SDK00280.1"/>
    </source>
</evidence>
<gene>
    <name evidence="2" type="ORF">SAMN04487935_2269</name>
</gene>
<dbReference type="Proteomes" id="UP000199580">
    <property type="component" value="Unassembled WGS sequence"/>
</dbReference>
<keyword evidence="1" id="KW-0812">Transmembrane</keyword>
<accession>A0A1G8YE04</accession>
<dbReference type="EMBL" id="FNEZ01000003">
    <property type="protein sequence ID" value="SDK00280.1"/>
    <property type="molecule type" value="Genomic_DNA"/>
</dbReference>
<sequence>MENIPFYIFFVFGLTTAGGGFLFYKATNYSKAFLIVALCWLAFQSFLSLSGFYLITDAFPPRFPLLVMPTIILMLFLFCTEKGKTFIDSLDIKRLTLFSIIRIPVEFVLFWLFAYKAVPEIMTFEGRNFDILSGISAPIVYYFAFVSQNLNRKLLLAWNFICLGLLLNVVVNALLSVPGTLQQFAFDQPNVAILYFPFALLPSFLVPLVLFSHLASIRQIFIEKN</sequence>
<dbReference type="STRING" id="1128970.SAMN04487935_2269"/>
<feature type="transmembrane region" description="Helical" evidence="1">
    <location>
        <begin position="126"/>
        <end position="144"/>
    </location>
</feature>
<organism evidence="2 3">
    <name type="scientific">Flavobacterium noncentrifugens</name>
    <dbReference type="NCBI Taxonomy" id="1128970"/>
    <lineage>
        <taxon>Bacteria</taxon>
        <taxon>Pseudomonadati</taxon>
        <taxon>Bacteroidota</taxon>
        <taxon>Flavobacteriia</taxon>
        <taxon>Flavobacteriales</taxon>
        <taxon>Flavobacteriaceae</taxon>
        <taxon>Flavobacterium</taxon>
    </lineage>
</organism>
<keyword evidence="1" id="KW-1133">Transmembrane helix</keyword>
<protein>
    <submittedName>
        <fullName evidence="2">Uncharacterized protein</fullName>
    </submittedName>
</protein>
<evidence type="ECO:0000313" key="3">
    <source>
        <dbReference type="Proteomes" id="UP000199580"/>
    </source>
</evidence>
<keyword evidence="1" id="KW-0472">Membrane</keyword>
<feature type="transmembrane region" description="Helical" evidence="1">
    <location>
        <begin position="6"/>
        <end position="24"/>
    </location>
</feature>